<evidence type="ECO:0000313" key="2">
    <source>
        <dbReference type="Proteomes" id="UP000190744"/>
    </source>
</evidence>
<accession>A0A1S9RVD8</accession>
<dbReference type="EMBL" id="LJBN01000111">
    <property type="protein sequence ID" value="OOQ89503.1"/>
    <property type="molecule type" value="Genomic_DNA"/>
</dbReference>
<dbReference type="CDD" id="cd09272">
    <property type="entry name" value="RNase_HI_RT_Ty1"/>
    <property type="match status" value="1"/>
</dbReference>
<name>A0A1S9RVD8_PENBI</name>
<evidence type="ECO:0008006" key="3">
    <source>
        <dbReference type="Google" id="ProtNLM"/>
    </source>
</evidence>
<sequence length="165" mass="18817">MQAVEMASDASFADNTDRRSSAGYICQAYRGPVDWKATKQPTVTTSTTEAELLGLSDAARSLQWWKRFLGRLQFKPIHTITLRCDNQQTVNLLTSEHAKIDTKLRHVDIHGHWLRQEVSAGNIAIKWVPTAKMVADGLTKILPRQKHEQFVKLLRMEDIQHLIEV</sequence>
<dbReference type="Proteomes" id="UP000190744">
    <property type="component" value="Unassembled WGS sequence"/>
</dbReference>
<dbReference type="InterPro" id="IPR036397">
    <property type="entry name" value="RNaseH_sf"/>
</dbReference>
<reference evidence="2" key="1">
    <citation type="submission" date="2015-09" db="EMBL/GenBank/DDBJ databases">
        <authorList>
            <person name="Fill T.P."/>
            <person name="Baretta J.F."/>
            <person name="de Almeida L.G."/>
            <person name="Rocha M."/>
            <person name="de Souza D.H."/>
            <person name="Malavazi I."/>
            <person name="Cerdeira L.T."/>
            <person name="Hong H."/>
            <person name="Samborskyy M."/>
            <person name="de Vasconcelos A.T."/>
            <person name="Leadlay P."/>
            <person name="Rodrigues-Filho E."/>
        </authorList>
    </citation>
    <scope>NUCLEOTIDE SEQUENCE [LARGE SCALE GENOMIC DNA]</scope>
    <source>
        <strain evidence="2">LaBioMMi 136</strain>
    </source>
</reference>
<dbReference type="GO" id="GO:0003676">
    <property type="term" value="F:nucleic acid binding"/>
    <property type="evidence" value="ECO:0007669"/>
    <property type="project" value="InterPro"/>
</dbReference>
<dbReference type="PANTHER" id="PTHR11439">
    <property type="entry name" value="GAG-POL-RELATED RETROTRANSPOSON"/>
    <property type="match status" value="1"/>
</dbReference>
<gene>
    <name evidence="1" type="ORF">PEBR_07990</name>
</gene>
<dbReference type="Gene3D" id="3.30.420.10">
    <property type="entry name" value="Ribonuclease H-like superfamily/Ribonuclease H"/>
    <property type="match status" value="1"/>
</dbReference>
<comment type="caution">
    <text evidence="1">The sequence shown here is derived from an EMBL/GenBank/DDBJ whole genome shotgun (WGS) entry which is preliminary data.</text>
</comment>
<organism evidence="1 2">
    <name type="scientific">Penicillium brasilianum</name>
    <dbReference type="NCBI Taxonomy" id="104259"/>
    <lineage>
        <taxon>Eukaryota</taxon>
        <taxon>Fungi</taxon>
        <taxon>Dikarya</taxon>
        <taxon>Ascomycota</taxon>
        <taxon>Pezizomycotina</taxon>
        <taxon>Eurotiomycetes</taxon>
        <taxon>Eurotiomycetidae</taxon>
        <taxon>Eurotiales</taxon>
        <taxon>Aspergillaceae</taxon>
        <taxon>Penicillium</taxon>
    </lineage>
</organism>
<dbReference type="AlphaFoldDB" id="A0A1S9RVD8"/>
<dbReference type="InterPro" id="IPR012337">
    <property type="entry name" value="RNaseH-like_sf"/>
</dbReference>
<protein>
    <recommendedName>
        <fullName evidence="3">Reverse transcriptase Ty1/copia-type domain-containing protein</fullName>
    </recommendedName>
</protein>
<dbReference type="PANTHER" id="PTHR11439:SF438">
    <property type="entry name" value="REVERSE TRANSCRIPTASE TY1_COPIA-TYPE DOMAIN-CONTAINING PROTEIN"/>
    <property type="match status" value="1"/>
</dbReference>
<evidence type="ECO:0000313" key="1">
    <source>
        <dbReference type="EMBL" id="OOQ89503.1"/>
    </source>
</evidence>
<proteinExistence type="predicted"/>
<dbReference type="SUPFAM" id="SSF53098">
    <property type="entry name" value="Ribonuclease H-like"/>
    <property type="match status" value="1"/>
</dbReference>